<dbReference type="RefSeq" id="WP_344545807.1">
    <property type="nucleotide sequence ID" value="NZ_BAAATD010000008.1"/>
</dbReference>
<protein>
    <recommendedName>
        <fullName evidence="2">FMN-binding domain-containing protein</fullName>
    </recommendedName>
</protein>
<organism evidence="3 4">
    <name type="scientific">Actinomadura fulvescens</name>
    <dbReference type="NCBI Taxonomy" id="46160"/>
    <lineage>
        <taxon>Bacteria</taxon>
        <taxon>Bacillati</taxon>
        <taxon>Actinomycetota</taxon>
        <taxon>Actinomycetes</taxon>
        <taxon>Streptosporangiales</taxon>
        <taxon>Thermomonosporaceae</taxon>
        <taxon>Actinomadura</taxon>
    </lineage>
</organism>
<comment type="caution">
    <text evidence="3">The sequence shown here is derived from an EMBL/GenBank/DDBJ whole genome shotgun (WGS) entry which is preliminary data.</text>
</comment>
<feature type="compositionally biased region" description="Low complexity" evidence="1">
    <location>
        <begin position="40"/>
        <end position="80"/>
    </location>
</feature>
<evidence type="ECO:0000313" key="3">
    <source>
        <dbReference type="EMBL" id="GAA2616738.1"/>
    </source>
</evidence>
<gene>
    <name evidence="3" type="ORF">GCM10010411_59860</name>
</gene>
<proteinExistence type="predicted"/>
<evidence type="ECO:0000256" key="1">
    <source>
        <dbReference type="SAM" id="MobiDB-lite"/>
    </source>
</evidence>
<dbReference type="Pfam" id="PF04205">
    <property type="entry name" value="FMN_bind"/>
    <property type="match status" value="1"/>
</dbReference>
<feature type="region of interest" description="Disordered" evidence="1">
    <location>
        <begin position="29"/>
        <end position="81"/>
    </location>
</feature>
<evidence type="ECO:0000259" key="2">
    <source>
        <dbReference type="SMART" id="SM00900"/>
    </source>
</evidence>
<reference evidence="3 4" key="1">
    <citation type="journal article" date="2019" name="Int. J. Syst. Evol. Microbiol.">
        <title>The Global Catalogue of Microorganisms (GCM) 10K type strain sequencing project: providing services to taxonomists for standard genome sequencing and annotation.</title>
        <authorList>
            <consortium name="The Broad Institute Genomics Platform"/>
            <consortium name="The Broad Institute Genome Sequencing Center for Infectious Disease"/>
            <person name="Wu L."/>
            <person name="Ma J."/>
        </authorList>
    </citation>
    <scope>NUCLEOTIDE SEQUENCE [LARGE SCALE GENOMIC DNA]</scope>
    <source>
        <strain evidence="3 4">JCM 6833</strain>
    </source>
</reference>
<dbReference type="InterPro" id="IPR007329">
    <property type="entry name" value="FMN-bd"/>
</dbReference>
<dbReference type="EMBL" id="BAAATD010000008">
    <property type="protein sequence ID" value="GAA2616738.1"/>
    <property type="molecule type" value="Genomic_DNA"/>
</dbReference>
<dbReference type="Gene3D" id="3.90.1010.20">
    <property type="match status" value="1"/>
</dbReference>
<keyword evidence="4" id="KW-1185">Reference proteome</keyword>
<dbReference type="Proteomes" id="UP001501509">
    <property type="component" value="Unassembled WGS sequence"/>
</dbReference>
<name>A0ABN3Q4U1_9ACTN</name>
<feature type="domain" description="FMN-binding" evidence="2">
    <location>
        <begin position="94"/>
        <end position="170"/>
    </location>
</feature>
<sequence>MRRTTAAIAGTLSGAALLLAAKYGADARSAATGQTAGETGDLAPAGSSASSSPGPDAGGSAPPKNGNGSSGNGPARAANGLRDGVFRGNTVRNQYGPIQVTIRVAGGRITDLAAKHATTPAMTAQVNGRAIPLLRQAALSAQSARVDAVSGATFTSGSFAASLQSAVTAARA</sequence>
<accession>A0ABN3Q4U1</accession>
<dbReference type="SMART" id="SM00900">
    <property type="entry name" value="FMN_bind"/>
    <property type="match status" value="1"/>
</dbReference>
<evidence type="ECO:0000313" key="4">
    <source>
        <dbReference type="Proteomes" id="UP001501509"/>
    </source>
</evidence>